<dbReference type="Pfam" id="PF13649">
    <property type="entry name" value="Methyltransf_25"/>
    <property type="match status" value="1"/>
</dbReference>
<gene>
    <name evidence="3" type="primary">istU</name>
</gene>
<protein>
    <submittedName>
        <fullName evidence="3">Putative N-methyltransferase</fullName>
    </submittedName>
</protein>
<dbReference type="InterPro" id="IPR029063">
    <property type="entry name" value="SAM-dependent_MTases_sf"/>
</dbReference>
<dbReference type="GO" id="GO:0008168">
    <property type="term" value="F:methyltransferase activity"/>
    <property type="evidence" value="ECO:0007669"/>
    <property type="project" value="UniProtKB-KW"/>
</dbReference>
<feature type="compositionally biased region" description="Low complexity" evidence="1">
    <location>
        <begin position="1"/>
        <end position="10"/>
    </location>
</feature>
<accession>Q2UZD7</accession>
<dbReference type="Gene3D" id="2.20.25.570">
    <property type="match status" value="1"/>
</dbReference>
<feature type="region of interest" description="Disordered" evidence="1">
    <location>
        <begin position="1"/>
        <end position="26"/>
    </location>
</feature>
<keyword evidence="3" id="KW-0489">Methyltransferase</keyword>
<proteinExistence type="predicted"/>
<sequence length="277" mass="29891">MIGGLSANGPSGPGGPHGPNGRGSGAKPSHAYAAWGDYWAGVLDDWIGGEIDADCLAVLCDLADGGDVLELGIGTGRVAIPLARSGLTVHGFELSDAMIEKLREKPYGDKITVFQENYVDVAVEGTYRLVPWIDWGPVLLHSQEEQLTCFRNVAKCLEPGGHFVIEMPTRLPLPDGRGNGDGNEHLVVESINPSSVGLWAVDYNPVDQTMFTQQVLLEDGSVTVKPVRMRYASASELDLMARMAGLELCHRWADWRRSPISSSSPAHISVYRKPPSS</sequence>
<evidence type="ECO:0000256" key="1">
    <source>
        <dbReference type="SAM" id="MobiDB-lite"/>
    </source>
</evidence>
<dbReference type="Gene3D" id="3.40.50.150">
    <property type="entry name" value="Vaccinia Virus protein VP39"/>
    <property type="match status" value="1"/>
</dbReference>
<dbReference type="AlphaFoldDB" id="Q2UZD7"/>
<evidence type="ECO:0000313" key="3">
    <source>
        <dbReference type="EMBL" id="CAH60154.1"/>
    </source>
</evidence>
<dbReference type="InterPro" id="IPR041698">
    <property type="entry name" value="Methyltransf_25"/>
</dbReference>
<dbReference type="SUPFAM" id="SSF53335">
    <property type="entry name" value="S-adenosyl-L-methionine-dependent methyltransferases"/>
    <property type="match status" value="1"/>
</dbReference>
<keyword evidence="3" id="KW-0808">Transferase</keyword>
<feature type="domain" description="Methyltransferase" evidence="2">
    <location>
        <begin position="68"/>
        <end position="161"/>
    </location>
</feature>
<name>Q2UZD7_9ACTN</name>
<evidence type="ECO:0000259" key="2">
    <source>
        <dbReference type="Pfam" id="PF13649"/>
    </source>
</evidence>
<dbReference type="EMBL" id="AJ845083">
    <property type="protein sequence ID" value="CAH60154.1"/>
    <property type="molecule type" value="Genomic_DNA"/>
</dbReference>
<reference evidence="3" key="1">
    <citation type="submission" date="2005-02" db="EMBL/GenBank/DDBJ databases">
        <title>Comparison of the gene clusters for the biosynthesis of aminoglycoside antibiotics gentamicin (Micromonospora echinospora DSM 43036), fortimicin (Micromonospora olivasterospora DSM 43868), kanamycin (Streptomyces kanamyceticus DSM 40500) and istamycin (Streptomyces tenjimariensis ATCC 31603).</title>
        <authorList>
            <person name="Aboshanab K.M."/>
            <person name="Schmidt-Beissner H."/>
            <person name="Wehmeier U.F."/>
            <person name="Welzel K."/>
            <person name="Vente A."/>
            <person name="Piepersberg W."/>
        </authorList>
    </citation>
    <scope>NUCLEOTIDE SEQUENCE</scope>
    <source>
        <strain evidence="3">ATCC 31603</strain>
    </source>
</reference>
<dbReference type="GO" id="GO:0032259">
    <property type="term" value="P:methylation"/>
    <property type="evidence" value="ECO:0007669"/>
    <property type="project" value="UniProtKB-KW"/>
</dbReference>
<feature type="compositionally biased region" description="Gly residues" evidence="1">
    <location>
        <begin position="11"/>
        <end position="24"/>
    </location>
</feature>
<dbReference type="CDD" id="cd02440">
    <property type="entry name" value="AdoMet_MTases"/>
    <property type="match status" value="1"/>
</dbReference>
<organism evidence="3">
    <name type="scientific">Streptomyces tenjimariensis</name>
    <dbReference type="NCBI Taxonomy" id="29308"/>
    <lineage>
        <taxon>Bacteria</taxon>
        <taxon>Bacillati</taxon>
        <taxon>Actinomycetota</taxon>
        <taxon>Actinomycetes</taxon>
        <taxon>Kitasatosporales</taxon>
        <taxon>Streptomycetaceae</taxon>
        <taxon>Streptomyces</taxon>
    </lineage>
</organism>